<dbReference type="SUPFAM" id="SSF54523">
    <property type="entry name" value="Pili subunits"/>
    <property type="match status" value="1"/>
</dbReference>
<dbReference type="OrthoDB" id="255848at2"/>
<dbReference type="Gene3D" id="3.30.700.10">
    <property type="entry name" value="Glycoprotein, Type 4 Pilin"/>
    <property type="match status" value="1"/>
</dbReference>
<dbReference type="RefSeq" id="WP_146446873.1">
    <property type="nucleotide sequence ID" value="NZ_SJPR01000016.1"/>
</dbReference>
<name>A0A5C5ZZF9_9BACT</name>
<dbReference type="PANTHER" id="PTHR30093">
    <property type="entry name" value="GENERAL SECRETION PATHWAY PROTEIN G"/>
    <property type="match status" value="1"/>
</dbReference>
<feature type="region of interest" description="Disordered" evidence="1">
    <location>
        <begin position="136"/>
        <end position="164"/>
    </location>
</feature>
<evidence type="ECO:0000313" key="4">
    <source>
        <dbReference type="EMBL" id="TWT91723.1"/>
    </source>
</evidence>
<dbReference type="EMBL" id="SJPR01000016">
    <property type="protein sequence ID" value="TWT91723.1"/>
    <property type="molecule type" value="Genomic_DNA"/>
</dbReference>
<dbReference type="NCBIfam" id="TIGR02532">
    <property type="entry name" value="IV_pilin_GFxxxE"/>
    <property type="match status" value="1"/>
</dbReference>
<feature type="domain" description="DUF1559" evidence="3">
    <location>
        <begin position="41"/>
        <end position="318"/>
    </location>
</feature>
<dbReference type="InterPro" id="IPR027558">
    <property type="entry name" value="Pre_pil_HX9DG_C"/>
</dbReference>
<keyword evidence="2" id="KW-1133">Transmembrane helix</keyword>
<reference evidence="4 5" key="1">
    <citation type="submission" date="2019-02" db="EMBL/GenBank/DDBJ databases">
        <title>Deep-cultivation of Planctomycetes and their phenomic and genomic characterization uncovers novel biology.</title>
        <authorList>
            <person name="Wiegand S."/>
            <person name="Jogler M."/>
            <person name="Boedeker C."/>
            <person name="Pinto D."/>
            <person name="Vollmers J."/>
            <person name="Rivas-Marin E."/>
            <person name="Kohn T."/>
            <person name="Peeters S.H."/>
            <person name="Heuer A."/>
            <person name="Rast P."/>
            <person name="Oberbeckmann S."/>
            <person name="Bunk B."/>
            <person name="Jeske O."/>
            <person name="Meyerdierks A."/>
            <person name="Storesund J.E."/>
            <person name="Kallscheuer N."/>
            <person name="Luecker S."/>
            <person name="Lage O.M."/>
            <person name="Pohl T."/>
            <person name="Merkel B.J."/>
            <person name="Hornburger P."/>
            <person name="Mueller R.-W."/>
            <person name="Bruemmer F."/>
            <person name="Labrenz M."/>
            <person name="Spormann A.M."/>
            <person name="Op Den Camp H."/>
            <person name="Overmann J."/>
            <person name="Amann R."/>
            <person name="Jetten M.S.M."/>
            <person name="Mascher T."/>
            <person name="Medema M.H."/>
            <person name="Devos D.P."/>
            <person name="Kaster A.-K."/>
            <person name="Ovreas L."/>
            <person name="Rohde M."/>
            <person name="Galperin M.Y."/>
            <person name="Jogler C."/>
        </authorList>
    </citation>
    <scope>NUCLEOTIDE SEQUENCE [LARGE SCALE GENOMIC DNA]</scope>
    <source>
        <strain evidence="4 5">Pla108</strain>
    </source>
</reference>
<keyword evidence="5" id="KW-1185">Reference proteome</keyword>
<dbReference type="Pfam" id="PF07963">
    <property type="entry name" value="N_methyl"/>
    <property type="match status" value="1"/>
</dbReference>
<keyword evidence="2" id="KW-0472">Membrane</keyword>
<protein>
    <submittedName>
        <fullName evidence="4">Putative major pilin subunit</fullName>
    </submittedName>
</protein>
<organism evidence="4 5">
    <name type="scientific">Botrimarina colliarenosi</name>
    <dbReference type="NCBI Taxonomy" id="2528001"/>
    <lineage>
        <taxon>Bacteria</taxon>
        <taxon>Pseudomonadati</taxon>
        <taxon>Planctomycetota</taxon>
        <taxon>Planctomycetia</taxon>
        <taxon>Pirellulales</taxon>
        <taxon>Lacipirellulaceae</taxon>
        <taxon>Botrimarina</taxon>
    </lineage>
</organism>
<evidence type="ECO:0000256" key="2">
    <source>
        <dbReference type="SAM" id="Phobius"/>
    </source>
</evidence>
<evidence type="ECO:0000256" key="1">
    <source>
        <dbReference type="SAM" id="MobiDB-lite"/>
    </source>
</evidence>
<evidence type="ECO:0000259" key="3">
    <source>
        <dbReference type="Pfam" id="PF07596"/>
    </source>
</evidence>
<dbReference type="PROSITE" id="PS00409">
    <property type="entry name" value="PROKAR_NTER_METHYL"/>
    <property type="match status" value="1"/>
</dbReference>
<dbReference type="InterPro" id="IPR012902">
    <property type="entry name" value="N_methyl_site"/>
</dbReference>
<dbReference type="Proteomes" id="UP000317421">
    <property type="component" value="Unassembled WGS sequence"/>
</dbReference>
<sequence length="354" mass="37985">MSQPVPASRLDTKPEGFTLVELLVVIAIIGILVALLLPAVQAAREAARRTQCTNQMRQIGIATHNYHDATGELPPCRVGDGQQTWLMLILDYMEDSQIKDLWDPQLGCFYDQEYATRTAQVGGFYCPSMAHDGRVLISKNPPADPHGGHSDTEPDTGSGGWSGSMSDYRAVGGSTCPIDVNGNLITFGDFNETYQPFLDGAIPQAKSYVKGGVGNRGAISFRGKTAFRSIVDGTSKTFLGGEVGRGTSERGHAFNGDHNAMLQIGELQAFCDKCVTPFDPEDPYGNTTGGDEGFGSAHPGISNFLFVDGHVEAITRDIYPRVLDRAATRAGEDLYDWSDSDLPTCQTSGGPGPL</sequence>
<keyword evidence="2" id="KW-0812">Transmembrane</keyword>
<feature type="transmembrane region" description="Helical" evidence="2">
    <location>
        <begin position="20"/>
        <end position="40"/>
    </location>
</feature>
<dbReference type="PANTHER" id="PTHR30093:SF2">
    <property type="entry name" value="TYPE II SECRETION SYSTEM PROTEIN H"/>
    <property type="match status" value="1"/>
</dbReference>
<dbReference type="Pfam" id="PF07596">
    <property type="entry name" value="SBP_bac_10"/>
    <property type="match status" value="1"/>
</dbReference>
<proteinExistence type="predicted"/>
<accession>A0A5C5ZZF9</accession>
<dbReference type="NCBIfam" id="TIGR04294">
    <property type="entry name" value="pre_pil_HX9DG"/>
    <property type="match status" value="1"/>
</dbReference>
<dbReference type="AlphaFoldDB" id="A0A5C5ZZF9"/>
<comment type="caution">
    <text evidence="4">The sequence shown here is derived from an EMBL/GenBank/DDBJ whole genome shotgun (WGS) entry which is preliminary data.</text>
</comment>
<gene>
    <name evidence="4" type="ORF">Pla108_42060</name>
</gene>
<evidence type="ECO:0000313" key="5">
    <source>
        <dbReference type="Proteomes" id="UP000317421"/>
    </source>
</evidence>
<dbReference type="InterPro" id="IPR011453">
    <property type="entry name" value="DUF1559"/>
</dbReference>
<dbReference type="InterPro" id="IPR045584">
    <property type="entry name" value="Pilin-like"/>
</dbReference>